<proteinExistence type="predicted"/>
<reference evidence="3" key="1">
    <citation type="submission" date="2016-06" db="EMBL/GenBank/DDBJ databases">
        <title>De novo assembly and RNA-Seq shows season-dependent expression and editing in black bear kidneys.</title>
        <authorList>
            <person name="Korstanje R."/>
            <person name="Srivastava A."/>
            <person name="Sarsani V.K."/>
            <person name="Sheehan S.M."/>
            <person name="Seger R.L."/>
            <person name="Barter M.E."/>
            <person name="Lindqvist C."/>
            <person name="Brody L.C."/>
            <person name="Mullikin J.C."/>
        </authorList>
    </citation>
    <scope>NUCLEOTIDE SEQUENCE [LARGE SCALE GENOMIC DNA]</scope>
</reference>
<organism evidence="2 3">
    <name type="scientific">Ursus americanus</name>
    <name type="common">American black bear</name>
    <name type="synonym">Euarctos americanus</name>
    <dbReference type="NCBI Taxonomy" id="9643"/>
    <lineage>
        <taxon>Eukaryota</taxon>
        <taxon>Metazoa</taxon>
        <taxon>Chordata</taxon>
        <taxon>Craniata</taxon>
        <taxon>Vertebrata</taxon>
        <taxon>Euteleostomi</taxon>
        <taxon>Mammalia</taxon>
        <taxon>Eutheria</taxon>
        <taxon>Laurasiatheria</taxon>
        <taxon>Carnivora</taxon>
        <taxon>Caniformia</taxon>
        <taxon>Ursidae</taxon>
        <taxon>Ursus</taxon>
    </lineage>
</organism>
<name>A0A452QWF8_URSAM</name>
<sequence length="180" mass="19579">MPTPLAPRRPGATKPPSQHVWQHRLPATAGGRSRSPRPGAGTCDSTLYTPAWPSLTPCCSLTLGTLFTHWAAPTRSSELCGHIPLCGEGQREATKWATCSWRLESELGPGWGLSSQAHPSPWAWLQSEVAARGIHIRPTPSQRRLSSAWQPGPYTWATSPTSGWGRWPLLFSPQWAGGTL</sequence>
<evidence type="ECO:0000313" key="3">
    <source>
        <dbReference type="Proteomes" id="UP000291022"/>
    </source>
</evidence>
<dbReference type="Proteomes" id="UP000291022">
    <property type="component" value="Unassembled WGS sequence"/>
</dbReference>
<keyword evidence="3" id="KW-1185">Reference proteome</keyword>
<reference evidence="2" key="3">
    <citation type="submission" date="2025-09" db="UniProtKB">
        <authorList>
            <consortium name="Ensembl"/>
        </authorList>
    </citation>
    <scope>IDENTIFICATION</scope>
</reference>
<evidence type="ECO:0000313" key="2">
    <source>
        <dbReference type="Ensembl" id="ENSUAMP00000010063.1"/>
    </source>
</evidence>
<dbReference type="AlphaFoldDB" id="A0A452QWF8"/>
<dbReference type="GeneTree" id="ENSGT01150000290739"/>
<accession>A0A452QWF8</accession>
<reference evidence="2" key="2">
    <citation type="submission" date="2025-08" db="UniProtKB">
        <authorList>
            <consortium name="Ensembl"/>
        </authorList>
    </citation>
    <scope>IDENTIFICATION</scope>
</reference>
<evidence type="ECO:0000256" key="1">
    <source>
        <dbReference type="SAM" id="MobiDB-lite"/>
    </source>
</evidence>
<feature type="compositionally biased region" description="Low complexity" evidence="1">
    <location>
        <begin position="28"/>
        <end position="41"/>
    </location>
</feature>
<protein>
    <submittedName>
        <fullName evidence="2">Uncharacterized protein</fullName>
    </submittedName>
</protein>
<dbReference type="Ensembl" id="ENSUAMT00000011321.1">
    <property type="protein sequence ID" value="ENSUAMP00000010063.1"/>
    <property type="gene ID" value="ENSUAMG00000008317.1"/>
</dbReference>
<feature type="region of interest" description="Disordered" evidence="1">
    <location>
        <begin position="1"/>
        <end position="41"/>
    </location>
</feature>